<feature type="transmembrane region" description="Helical" evidence="1">
    <location>
        <begin position="56"/>
        <end position="78"/>
    </location>
</feature>
<keyword evidence="1" id="KW-0472">Membrane</keyword>
<organism evidence="2 3">
    <name type="scientific">Candidatus Andeanibacterium colombiense</name>
    <dbReference type="NCBI Taxonomy" id="3121345"/>
    <lineage>
        <taxon>Bacteria</taxon>
        <taxon>Pseudomonadati</taxon>
        <taxon>Pseudomonadota</taxon>
        <taxon>Alphaproteobacteria</taxon>
        <taxon>Sphingomonadales</taxon>
        <taxon>Sphingomonadaceae</taxon>
        <taxon>Candidatus Andeanibacterium</taxon>
    </lineage>
</organism>
<feature type="transmembrane region" description="Helical" evidence="1">
    <location>
        <begin position="162"/>
        <end position="183"/>
    </location>
</feature>
<accession>A0AAJ6BLY6</accession>
<proteinExistence type="predicted"/>
<reference evidence="2" key="1">
    <citation type="submission" date="2023-03" db="EMBL/GenBank/DDBJ databases">
        <title>Andean soil-derived lignocellulolytic bacterial consortium as a source of novel taxa and putative plastic-active enzymes.</title>
        <authorList>
            <person name="Diaz-Garcia L."/>
            <person name="Chuvochina M."/>
            <person name="Feuerriegel G."/>
            <person name="Bunk B."/>
            <person name="Sproer C."/>
            <person name="Streit W.R."/>
            <person name="Rodriguez L.M."/>
            <person name="Overmann J."/>
            <person name="Jimenez D.J."/>
        </authorList>
    </citation>
    <scope>NUCLEOTIDE SEQUENCE</scope>
    <source>
        <strain evidence="2">MAG 26</strain>
    </source>
</reference>
<keyword evidence="1" id="KW-1133">Transmembrane helix</keyword>
<evidence type="ECO:0000313" key="3">
    <source>
        <dbReference type="Proteomes" id="UP001218362"/>
    </source>
</evidence>
<feature type="transmembrane region" description="Helical" evidence="1">
    <location>
        <begin position="189"/>
        <end position="209"/>
    </location>
</feature>
<dbReference type="KEGG" id="acob:P0Y56_10785"/>
<dbReference type="EMBL" id="CP119316">
    <property type="protein sequence ID" value="WEK45517.1"/>
    <property type="molecule type" value="Genomic_DNA"/>
</dbReference>
<keyword evidence="1" id="KW-0812">Transmembrane</keyword>
<protein>
    <submittedName>
        <fullName evidence="2">DUF1275 family protein</fullName>
    </submittedName>
</protein>
<dbReference type="InterPro" id="IPR010699">
    <property type="entry name" value="DUF1275"/>
</dbReference>
<gene>
    <name evidence="2" type="ORF">P0Y56_10785</name>
</gene>
<evidence type="ECO:0000313" key="2">
    <source>
        <dbReference type="EMBL" id="WEK45517.1"/>
    </source>
</evidence>
<feature type="transmembrane region" description="Helical" evidence="1">
    <location>
        <begin position="108"/>
        <end position="126"/>
    </location>
</feature>
<sequence length="216" mass="22005">MQRLPAPHRRLAIGLAGLAGFVDGVGFLTAGGYFVSFMSGNTTRLAVDLATEPAKALLPALLIFGFACGVFGGAVVALKSGAWQARNVLALVSALLIAGAMAQIADRIPLALAALVLAMGALNNCFQREGESSFGLTYMTGALVRFGQGLAYRLCGRKAAGFADLLLLWGALGGGAVLGALTYARLQGLSIAIAAALGLFALAGAAVAGRDRRDHD</sequence>
<evidence type="ECO:0000256" key="1">
    <source>
        <dbReference type="SAM" id="Phobius"/>
    </source>
</evidence>
<dbReference type="Pfam" id="PF06912">
    <property type="entry name" value="DUF1275"/>
    <property type="match status" value="1"/>
</dbReference>
<dbReference type="PANTHER" id="PTHR37314:SF4">
    <property type="entry name" value="UPF0700 TRANSMEMBRANE PROTEIN YOAK"/>
    <property type="match status" value="1"/>
</dbReference>
<feature type="transmembrane region" description="Helical" evidence="1">
    <location>
        <begin position="85"/>
        <end position="102"/>
    </location>
</feature>
<dbReference type="AlphaFoldDB" id="A0AAJ6BLY6"/>
<name>A0AAJ6BLY6_9SPHN</name>
<feature type="transmembrane region" description="Helical" evidence="1">
    <location>
        <begin position="12"/>
        <end position="36"/>
    </location>
</feature>
<dbReference type="PANTHER" id="PTHR37314">
    <property type="entry name" value="SLR0142 PROTEIN"/>
    <property type="match status" value="1"/>
</dbReference>
<dbReference type="Proteomes" id="UP001218362">
    <property type="component" value="Chromosome"/>
</dbReference>